<sequence>MQAVEGVRLVAHGYGARSDPESMGESINHITTFLLFRNGTSVRVDMADVGPIDGQLQLKTKSYHLSDNAAGHVDLVVRGIWTVDDLRQAVPQFGLQTFLFDDRRFGCRYWQLMLIRMLESRSWLVEHSWAMALNFLVQRYQREPALAAPFCISPGSFKSRVTQQWALSNLSDMQQRLRSFLTETQTRLVGLRQSYATTVSQLNEAKRVRDQQGQRRSIEMKVQSLKEEKDRCQRQIDGLEMTINRYNIQLNQLGRTTGEAWALNNARLHMMQ</sequence>
<accession>A0A9P4IXI7</accession>
<keyword evidence="4" id="KW-1185">Reference proteome</keyword>
<dbReference type="Pfam" id="PF24968">
    <property type="entry name" value="DUF7770"/>
    <property type="match status" value="1"/>
</dbReference>
<dbReference type="Proteomes" id="UP000799439">
    <property type="component" value="Unassembled WGS sequence"/>
</dbReference>
<evidence type="ECO:0000259" key="2">
    <source>
        <dbReference type="Pfam" id="PF24968"/>
    </source>
</evidence>
<evidence type="ECO:0000256" key="1">
    <source>
        <dbReference type="SAM" id="Coils"/>
    </source>
</evidence>
<feature type="coiled-coil region" evidence="1">
    <location>
        <begin position="208"/>
        <end position="256"/>
    </location>
</feature>
<dbReference type="InterPro" id="IPR056672">
    <property type="entry name" value="DUF7770"/>
</dbReference>
<dbReference type="AlphaFoldDB" id="A0A9P4IXI7"/>
<gene>
    <name evidence="3" type="ORF">K461DRAFT_295680</name>
</gene>
<dbReference type="EMBL" id="ML996089">
    <property type="protein sequence ID" value="KAF2150396.1"/>
    <property type="molecule type" value="Genomic_DNA"/>
</dbReference>
<comment type="caution">
    <text evidence="3">The sequence shown here is derived from an EMBL/GenBank/DDBJ whole genome shotgun (WGS) entry which is preliminary data.</text>
</comment>
<name>A0A9P4IXI7_9PEZI</name>
<organism evidence="3 4">
    <name type="scientific">Myriangium duriaei CBS 260.36</name>
    <dbReference type="NCBI Taxonomy" id="1168546"/>
    <lineage>
        <taxon>Eukaryota</taxon>
        <taxon>Fungi</taxon>
        <taxon>Dikarya</taxon>
        <taxon>Ascomycota</taxon>
        <taxon>Pezizomycotina</taxon>
        <taxon>Dothideomycetes</taxon>
        <taxon>Dothideomycetidae</taxon>
        <taxon>Myriangiales</taxon>
        <taxon>Myriangiaceae</taxon>
        <taxon>Myriangium</taxon>
    </lineage>
</organism>
<keyword evidence="1" id="KW-0175">Coiled coil</keyword>
<proteinExistence type="predicted"/>
<dbReference type="OrthoDB" id="3527137at2759"/>
<reference evidence="3" key="1">
    <citation type="journal article" date="2020" name="Stud. Mycol.">
        <title>101 Dothideomycetes genomes: a test case for predicting lifestyles and emergence of pathogens.</title>
        <authorList>
            <person name="Haridas S."/>
            <person name="Albert R."/>
            <person name="Binder M."/>
            <person name="Bloem J."/>
            <person name="Labutti K."/>
            <person name="Salamov A."/>
            <person name="Andreopoulos B."/>
            <person name="Baker S."/>
            <person name="Barry K."/>
            <person name="Bills G."/>
            <person name="Bluhm B."/>
            <person name="Cannon C."/>
            <person name="Castanera R."/>
            <person name="Culley D."/>
            <person name="Daum C."/>
            <person name="Ezra D."/>
            <person name="Gonzalez J."/>
            <person name="Henrissat B."/>
            <person name="Kuo A."/>
            <person name="Liang C."/>
            <person name="Lipzen A."/>
            <person name="Lutzoni F."/>
            <person name="Magnuson J."/>
            <person name="Mondo S."/>
            <person name="Nolan M."/>
            <person name="Ohm R."/>
            <person name="Pangilinan J."/>
            <person name="Park H.-J."/>
            <person name="Ramirez L."/>
            <person name="Alfaro M."/>
            <person name="Sun H."/>
            <person name="Tritt A."/>
            <person name="Yoshinaga Y."/>
            <person name="Zwiers L.-H."/>
            <person name="Turgeon B."/>
            <person name="Goodwin S."/>
            <person name="Spatafora J."/>
            <person name="Crous P."/>
            <person name="Grigoriev I."/>
        </authorList>
    </citation>
    <scope>NUCLEOTIDE SEQUENCE</scope>
    <source>
        <strain evidence="3">CBS 260.36</strain>
    </source>
</reference>
<protein>
    <recommendedName>
        <fullName evidence="2">DUF7770 domain-containing protein</fullName>
    </recommendedName>
</protein>
<evidence type="ECO:0000313" key="4">
    <source>
        <dbReference type="Proteomes" id="UP000799439"/>
    </source>
</evidence>
<evidence type="ECO:0000313" key="3">
    <source>
        <dbReference type="EMBL" id="KAF2150396.1"/>
    </source>
</evidence>
<feature type="domain" description="DUF7770" evidence="2">
    <location>
        <begin position="8"/>
        <end position="157"/>
    </location>
</feature>